<accession>A0A1K1PQH2</accession>
<dbReference type="PANTHER" id="PTHR43877">
    <property type="entry name" value="AMINOALKYLPHOSPHONATE N-ACETYLTRANSFERASE-RELATED-RELATED"/>
    <property type="match status" value="1"/>
</dbReference>
<dbReference type="PROSITE" id="PS51186">
    <property type="entry name" value="GNAT"/>
    <property type="match status" value="1"/>
</dbReference>
<dbReference type="CDD" id="cd04301">
    <property type="entry name" value="NAT_SF"/>
    <property type="match status" value="1"/>
</dbReference>
<dbReference type="Gene3D" id="3.40.630.30">
    <property type="match status" value="1"/>
</dbReference>
<sequence>MSSNIQNTVHIALKMTEIKNITTDEPQYQAMRELRNRVLLRPLGIPDHSWEMHDHRSWHFVALEGDEVVGCAVLVPSDNDEGMAQLIQMAVDPDIQGKGTGKLLLREVIRFAAARELKEIRCHSRQYAVRFYEKSGFVTYGSTFTEVGIPHRYMKLKLDRWTSEK</sequence>
<keyword evidence="2" id="KW-0012">Acyltransferase</keyword>
<keyword evidence="5" id="KW-1185">Reference proteome</keyword>
<evidence type="ECO:0000313" key="4">
    <source>
        <dbReference type="EMBL" id="SFW49970.1"/>
    </source>
</evidence>
<organism evidence="4 5">
    <name type="scientific">Sinomicrobium oceani</name>
    <dbReference type="NCBI Taxonomy" id="1150368"/>
    <lineage>
        <taxon>Bacteria</taxon>
        <taxon>Pseudomonadati</taxon>
        <taxon>Bacteroidota</taxon>
        <taxon>Flavobacteriia</taxon>
        <taxon>Flavobacteriales</taxon>
        <taxon>Flavobacteriaceae</taxon>
        <taxon>Sinomicrobium</taxon>
    </lineage>
</organism>
<evidence type="ECO:0000256" key="2">
    <source>
        <dbReference type="ARBA" id="ARBA00023315"/>
    </source>
</evidence>
<dbReference type="AlphaFoldDB" id="A0A1K1PQH2"/>
<feature type="domain" description="N-acetyltransferase" evidence="3">
    <location>
        <begin position="16"/>
        <end position="159"/>
    </location>
</feature>
<evidence type="ECO:0000259" key="3">
    <source>
        <dbReference type="PROSITE" id="PS51186"/>
    </source>
</evidence>
<reference evidence="4 5" key="1">
    <citation type="submission" date="2016-11" db="EMBL/GenBank/DDBJ databases">
        <authorList>
            <person name="Jaros S."/>
            <person name="Januszkiewicz K."/>
            <person name="Wedrychowicz H."/>
        </authorList>
    </citation>
    <scope>NUCLEOTIDE SEQUENCE [LARGE SCALE GENOMIC DNA]</scope>
    <source>
        <strain evidence="4 5">CGMCC 1.12145</strain>
    </source>
</reference>
<gene>
    <name evidence="4" type="ORF">SAMN02927921_01956</name>
</gene>
<dbReference type="Pfam" id="PF13673">
    <property type="entry name" value="Acetyltransf_10"/>
    <property type="match status" value="1"/>
</dbReference>
<dbReference type="Proteomes" id="UP000182248">
    <property type="component" value="Unassembled WGS sequence"/>
</dbReference>
<dbReference type="STRING" id="1150368.SAMN02927921_01956"/>
<name>A0A1K1PQH2_9FLAO</name>
<proteinExistence type="predicted"/>
<evidence type="ECO:0000313" key="5">
    <source>
        <dbReference type="Proteomes" id="UP000182248"/>
    </source>
</evidence>
<dbReference type="GO" id="GO:0016747">
    <property type="term" value="F:acyltransferase activity, transferring groups other than amino-acyl groups"/>
    <property type="evidence" value="ECO:0007669"/>
    <property type="project" value="InterPro"/>
</dbReference>
<keyword evidence="1 4" id="KW-0808">Transferase</keyword>
<evidence type="ECO:0000256" key="1">
    <source>
        <dbReference type="ARBA" id="ARBA00022679"/>
    </source>
</evidence>
<dbReference type="InterPro" id="IPR000182">
    <property type="entry name" value="GNAT_dom"/>
</dbReference>
<dbReference type="InterPro" id="IPR050832">
    <property type="entry name" value="Bact_Acetyltransf"/>
</dbReference>
<dbReference type="SUPFAM" id="SSF55729">
    <property type="entry name" value="Acyl-CoA N-acyltransferases (Nat)"/>
    <property type="match status" value="1"/>
</dbReference>
<protein>
    <submittedName>
        <fullName evidence="4">Acetyltransferase (GNAT) family protein</fullName>
    </submittedName>
</protein>
<dbReference type="InterPro" id="IPR016181">
    <property type="entry name" value="Acyl_CoA_acyltransferase"/>
</dbReference>
<dbReference type="EMBL" id="FPJE01000009">
    <property type="protein sequence ID" value="SFW49970.1"/>
    <property type="molecule type" value="Genomic_DNA"/>
</dbReference>